<evidence type="ECO:0000313" key="6">
    <source>
        <dbReference type="Proteomes" id="UP001597327"/>
    </source>
</evidence>
<dbReference type="PANTHER" id="PTHR33204:SF37">
    <property type="entry name" value="HTH-TYPE TRANSCRIPTIONAL REGULATOR YODB"/>
    <property type="match status" value="1"/>
</dbReference>
<accession>A0ABW4JTB4</accession>
<reference evidence="6" key="1">
    <citation type="journal article" date="2019" name="Int. J. Syst. Evol. Microbiol.">
        <title>The Global Catalogue of Microorganisms (GCM) 10K type strain sequencing project: providing services to taxonomists for standard genome sequencing and annotation.</title>
        <authorList>
            <consortium name="The Broad Institute Genomics Platform"/>
            <consortium name="The Broad Institute Genome Sequencing Center for Infectious Disease"/>
            <person name="Wu L."/>
            <person name="Ma J."/>
        </authorList>
    </citation>
    <scope>NUCLEOTIDE SEQUENCE [LARGE SCALE GENOMIC DNA]</scope>
    <source>
        <strain evidence="6">JCM 3369</strain>
    </source>
</reference>
<evidence type="ECO:0000256" key="1">
    <source>
        <dbReference type="ARBA" id="ARBA00023015"/>
    </source>
</evidence>
<dbReference type="PANTHER" id="PTHR33204">
    <property type="entry name" value="TRANSCRIPTIONAL REGULATOR, MARR FAMILY"/>
    <property type="match status" value="1"/>
</dbReference>
<dbReference type="EMBL" id="JBHUFA010000001">
    <property type="protein sequence ID" value="MFD1694889.1"/>
    <property type="molecule type" value="Genomic_DNA"/>
</dbReference>
<dbReference type="Pfam" id="PF01638">
    <property type="entry name" value="HxlR"/>
    <property type="match status" value="1"/>
</dbReference>
<sequence length="141" mass="15891">MEDADVKERPVAAIEGSLSDLVRRGEPLDQNCPSREILRHLTSRWGVLVLMALEEGSMRFSDLRRRVDGVSEKMLAQTLQTLEADGILDRHSRPVVPPHVDYTLTPLGREAAHQVRVFADWVADNTGRILQARAKRAELQD</sequence>
<proteinExistence type="predicted"/>
<dbReference type="SUPFAM" id="SSF46785">
    <property type="entry name" value="Winged helix' DNA-binding domain"/>
    <property type="match status" value="1"/>
</dbReference>
<organism evidence="5 6">
    <name type="scientific">Roseibium aestuarii</name>
    <dbReference type="NCBI Taxonomy" id="2600299"/>
    <lineage>
        <taxon>Bacteria</taxon>
        <taxon>Pseudomonadati</taxon>
        <taxon>Pseudomonadota</taxon>
        <taxon>Alphaproteobacteria</taxon>
        <taxon>Hyphomicrobiales</taxon>
        <taxon>Stappiaceae</taxon>
        <taxon>Roseibium</taxon>
    </lineage>
</organism>
<evidence type="ECO:0000313" key="5">
    <source>
        <dbReference type="EMBL" id="MFD1694889.1"/>
    </source>
</evidence>
<evidence type="ECO:0000259" key="4">
    <source>
        <dbReference type="PROSITE" id="PS51118"/>
    </source>
</evidence>
<keyword evidence="2" id="KW-0238">DNA-binding</keyword>
<dbReference type="RefSeq" id="WP_149891310.1">
    <property type="nucleotide sequence ID" value="NZ_JBHUFA010000001.1"/>
</dbReference>
<dbReference type="PROSITE" id="PS51118">
    <property type="entry name" value="HTH_HXLR"/>
    <property type="match status" value="1"/>
</dbReference>
<comment type="caution">
    <text evidence="5">The sequence shown here is derived from an EMBL/GenBank/DDBJ whole genome shotgun (WGS) entry which is preliminary data.</text>
</comment>
<gene>
    <name evidence="5" type="ORF">ACFSC7_05120</name>
</gene>
<keyword evidence="3" id="KW-0804">Transcription</keyword>
<dbReference type="InterPro" id="IPR002577">
    <property type="entry name" value="HTH_HxlR"/>
</dbReference>
<dbReference type="InterPro" id="IPR036390">
    <property type="entry name" value="WH_DNA-bd_sf"/>
</dbReference>
<protein>
    <submittedName>
        <fullName evidence="5">Winged helix-turn-helix transcriptional regulator</fullName>
    </submittedName>
</protein>
<dbReference type="InterPro" id="IPR036388">
    <property type="entry name" value="WH-like_DNA-bd_sf"/>
</dbReference>
<dbReference type="Gene3D" id="1.10.10.10">
    <property type="entry name" value="Winged helix-like DNA-binding domain superfamily/Winged helix DNA-binding domain"/>
    <property type="match status" value="1"/>
</dbReference>
<keyword evidence="1" id="KW-0805">Transcription regulation</keyword>
<feature type="domain" description="HTH hxlR-type" evidence="4">
    <location>
        <begin position="32"/>
        <end position="130"/>
    </location>
</feature>
<evidence type="ECO:0000256" key="2">
    <source>
        <dbReference type="ARBA" id="ARBA00023125"/>
    </source>
</evidence>
<name>A0ABW4JTB4_9HYPH</name>
<dbReference type="Proteomes" id="UP001597327">
    <property type="component" value="Unassembled WGS sequence"/>
</dbReference>
<keyword evidence="6" id="KW-1185">Reference proteome</keyword>
<evidence type="ECO:0000256" key="3">
    <source>
        <dbReference type="ARBA" id="ARBA00023163"/>
    </source>
</evidence>